<dbReference type="GeneTree" id="ENSGT01150000286973"/>
<dbReference type="Gene3D" id="3.10.100.10">
    <property type="entry name" value="Mannose-Binding Protein A, subunit A"/>
    <property type="match status" value="1"/>
</dbReference>
<dbReference type="PRINTS" id="PR01504">
    <property type="entry name" value="PNCREATITSAP"/>
</dbReference>
<dbReference type="InterPro" id="IPR016186">
    <property type="entry name" value="C-type_lectin-like/link_sf"/>
</dbReference>
<dbReference type="PROSITE" id="PS00615">
    <property type="entry name" value="C_TYPE_LECTIN_1"/>
    <property type="match status" value="1"/>
</dbReference>
<dbReference type="PROSITE" id="PS50041">
    <property type="entry name" value="C_TYPE_LECTIN_2"/>
    <property type="match status" value="1"/>
</dbReference>
<dbReference type="InterPro" id="IPR001304">
    <property type="entry name" value="C-type_lectin-like"/>
</dbReference>
<protein>
    <recommendedName>
        <fullName evidence="3">C-type lectin domain-containing protein</fullName>
    </recommendedName>
</protein>
<keyword evidence="1" id="KW-1015">Disulfide bond</keyword>
<feature type="chain" id="PRO_5018608909" description="C-type lectin domain-containing protein" evidence="2">
    <location>
        <begin position="17"/>
        <end position="163"/>
    </location>
</feature>
<dbReference type="InterPro" id="IPR050111">
    <property type="entry name" value="C-type_lectin/snaclec_domain"/>
</dbReference>
<feature type="signal peptide" evidence="2">
    <location>
        <begin position="1"/>
        <end position="16"/>
    </location>
</feature>
<keyword evidence="2" id="KW-0732">Signal</keyword>
<feature type="domain" description="C-type lectin" evidence="3">
    <location>
        <begin position="38"/>
        <end position="157"/>
    </location>
</feature>
<proteinExistence type="predicted"/>
<dbReference type="SUPFAM" id="SSF56436">
    <property type="entry name" value="C-type lectin-like"/>
    <property type="match status" value="1"/>
</dbReference>
<evidence type="ECO:0000256" key="1">
    <source>
        <dbReference type="ARBA" id="ARBA00023157"/>
    </source>
</evidence>
<name>A0A3Q0SRV7_AMPCI</name>
<sequence length="163" mass="18414">NSVMIFLLFLFGLALGAESPSDDKELLRGNCPLFWYSFNGCCYKYVATHMTWADAEFYCLSEGANLVSVHNKVQDDFIKSLIRNFDHAGGPTWIGLSDIHREGRWMWSDGSAVRFAYWNTGEPNNSGGREHCVLNNYGTAKKWGDYSCSYSYPSVCAKCRVCN</sequence>
<dbReference type="STRING" id="61819.ENSACIP00000026141"/>
<dbReference type="InterPro" id="IPR018378">
    <property type="entry name" value="C-type_lectin_CS"/>
</dbReference>
<dbReference type="Proteomes" id="UP000261340">
    <property type="component" value="Unplaced"/>
</dbReference>
<dbReference type="AlphaFoldDB" id="A0A3Q0SRV7"/>
<evidence type="ECO:0000256" key="2">
    <source>
        <dbReference type="SAM" id="SignalP"/>
    </source>
</evidence>
<dbReference type="Ensembl" id="ENSACIT00000026829.1">
    <property type="protein sequence ID" value="ENSACIP00000026141.1"/>
    <property type="gene ID" value="ENSACIG00000020242.1"/>
</dbReference>
<reference evidence="4" key="1">
    <citation type="submission" date="2025-08" db="UniProtKB">
        <authorList>
            <consortium name="Ensembl"/>
        </authorList>
    </citation>
    <scope>IDENTIFICATION</scope>
</reference>
<dbReference type="Pfam" id="PF00059">
    <property type="entry name" value="Lectin_C"/>
    <property type="match status" value="1"/>
</dbReference>
<evidence type="ECO:0000313" key="4">
    <source>
        <dbReference type="Ensembl" id="ENSACIP00000026141.1"/>
    </source>
</evidence>
<keyword evidence="5" id="KW-1185">Reference proteome</keyword>
<evidence type="ECO:0000259" key="3">
    <source>
        <dbReference type="PROSITE" id="PS50041"/>
    </source>
</evidence>
<accession>A0A3Q0SRV7</accession>
<dbReference type="OMA" id="THWNAGE"/>
<dbReference type="PANTHER" id="PTHR22803">
    <property type="entry name" value="MANNOSE, PHOSPHOLIPASE, LECTIN RECEPTOR RELATED"/>
    <property type="match status" value="1"/>
</dbReference>
<dbReference type="InterPro" id="IPR016187">
    <property type="entry name" value="CTDL_fold"/>
</dbReference>
<reference evidence="4" key="2">
    <citation type="submission" date="2025-09" db="UniProtKB">
        <authorList>
            <consortium name="Ensembl"/>
        </authorList>
    </citation>
    <scope>IDENTIFICATION</scope>
</reference>
<evidence type="ECO:0000313" key="5">
    <source>
        <dbReference type="Proteomes" id="UP000261340"/>
    </source>
</evidence>
<organism evidence="4 5">
    <name type="scientific">Amphilophus citrinellus</name>
    <name type="common">Midas cichlid</name>
    <name type="synonym">Cichlasoma citrinellum</name>
    <dbReference type="NCBI Taxonomy" id="61819"/>
    <lineage>
        <taxon>Eukaryota</taxon>
        <taxon>Metazoa</taxon>
        <taxon>Chordata</taxon>
        <taxon>Craniata</taxon>
        <taxon>Vertebrata</taxon>
        <taxon>Euteleostomi</taxon>
        <taxon>Actinopterygii</taxon>
        <taxon>Neopterygii</taxon>
        <taxon>Teleostei</taxon>
        <taxon>Neoteleostei</taxon>
        <taxon>Acanthomorphata</taxon>
        <taxon>Ovalentaria</taxon>
        <taxon>Cichlomorphae</taxon>
        <taxon>Cichliformes</taxon>
        <taxon>Cichlidae</taxon>
        <taxon>New World cichlids</taxon>
        <taxon>Cichlasomatinae</taxon>
        <taxon>Heroini</taxon>
        <taxon>Amphilophus</taxon>
    </lineage>
</organism>
<dbReference type="SMART" id="SM00034">
    <property type="entry name" value="CLECT"/>
    <property type="match status" value="1"/>
</dbReference>